<protein>
    <recommendedName>
        <fullName evidence="7">Reverse transcriptase RNase H-like domain-containing protein</fullName>
    </recommendedName>
</protein>
<dbReference type="Pfam" id="PF17917">
    <property type="entry name" value="RT_RNaseH"/>
    <property type="match status" value="1"/>
</dbReference>
<dbReference type="Proteomes" id="UP000507470">
    <property type="component" value="Unassembled WGS sequence"/>
</dbReference>
<proteinExistence type="predicted"/>
<evidence type="ECO:0000256" key="2">
    <source>
        <dbReference type="ARBA" id="ARBA00022695"/>
    </source>
</evidence>
<gene>
    <name evidence="8" type="ORF">MCOR_38715</name>
</gene>
<keyword evidence="2" id="KW-0548">Nucleotidyltransferase</keyword>
<keyword evidence="6" id="KW-0695">RNA-directed DNA polymerase</keyword>
<dbReference type="PANTHER" id="PTHR37984">
    <property type="entry name" value="PROTEIN CBG26694"/>
    <property type="match status" value="1"/>
</dbReference>
<dbReference type="EMBL" id="CACVKT020007049">
    <property type="protein sequence ID" value="CAC5404986.1"/>
    <property type="molecule type" value="Genomic_DNA"/>
</dbReference>
<evidence type="ECO:0000256" key="6">
    <source>
        <dbReference type="ARBA" id="ARBA00022918"/>
    </source>
</evidence>
<dbReference type="InterPro" id="IPR041373">
    <property type="entry name" value="RT_RNaseH"/>
</dbReference>
<feature type="domain" description="Reverse transcriptase RNase H-like" evidence="7">
    <location>
        <begin position="3"/>
        <end position="81"/>
    </location>
</feature>
<evidence type="ECO:0000256" key="3">
    <source>
        <dbReference type="ARBA" id="ARBA00022722"/>
    </source>
</evidence>
<accession>A0A6J8DAG8</accession>
<organism evidence="8 9">
    <name type="scientific">Mytilus coruscus</name>
    <name type="common">Sea mussel</name>
    <dbReference type="NCBI Taxonomy" id="42192"/>
    <lineage>
        <taxon>Eukaryota</taxon>
        <taxon>Metazoa</taxon>
        <taxon>Spiralia</taxon>
        <taxon>Lophotrochozoa</taxon>
        <taxon>Mollusca</taxon>
        <taxon>Bivalvia</taxon>
        <taxon>Autobranchia</taxon>
        <taxon>Pteriomorphia</taxon>
        <taxon>Mytilida</taxon>
        <taxon>Mytiloidea</taxon>
        <taxon>Mytilidae</taxon>
        <taxon>Mytilinae</taxon>
        <taxon>Mytilus</taxon>
    </lineage>
</organism>
<dbReference type="PANTHER" id="PTHR37984:SF8">
    <property type="entry name" value="CCHC-TYPE DOMAIN-CONTAINING PROTEIN"/>
    <property type="match status" value="1"/>
</dbReference>
<dbReference type="InterPro" id="IPR043502">
    <property type="entry name" value="DNA/RNA_pol_sf"/>
</dbReference>
<dbReference type="GO" id="GO:0004519">
    <property type="term" value="F:endonuclease activity"/>
    <property type="evidence" value="ECO:0007669"/>
    <property type="project" value="UniProtKB-KW"/>
</dbReference>
<evidence type="ECO:0000313" key="8">
    <source>
        <dbReference type="EMBL" id="CAC5404986.1"/>
    </source>
</evidence>
<dbReference type="CDD" id="cd09274">
    <property type="entry name" value="RNase_HI_RT_Ty3"/>
    <property type="match status" value="1"/>
</dbReference>
<evidence type="ECO:0000256" key="5">
    <source>
        <dbReference type="ARBA" id="ARBA00022801"/>
    </source>
</evidence>
<evidence type="ECO:0000256" key="4">
    <source>
        <dbReference type="ARBA" id="ARBA00022759"/>
    </source>
</evidence>
<name>A0A6J8DAG8_MYTCO</name>
<keyword evidence="1" id="KW-0808">Transferase</keyword>
<sequence>MQEDRPVEYASRALTDTETRYAQIEKEILSVIFGLENFHSYTYGRTVNVTSDHKPLESIMKKPLHVPPKRLQRMLLRLEKYDIILQYRPGKEMYLADTLSRAYLKETLDITADEKESINMIDDLPISDERNFELQEHTRNDEQMQELKEIIQEGWPINKWNVSSRVTIYFDIRDELTLQNGLLFKGERFIIPKSLRTDMIKRIHSSHIGIEGC</sequence>
<dbReference type="InterPro" id="IPR050951">
    <property type="entry name" value="Retrovirus_Pol_polyprotein"/>
</dbReference>
<dbReference type="OrthoDB" id="6250588at2759"/>
<keyword evidence="5" id="KW-0378">Hydrolase</keyword>
<dbReference type="AlphaFoldDB" id="A0A6J8DAG8"/>
<keyword evidence="4" id="KW-0255">Endonuclease</keyword>
<evidence type="ECO:0000313" key="9">
    <source>
        <dbReference type="Proteomes" id="UP000507470"/>
    </source>
</evidence>
<keyword evidence="3" id="KW-0540">Nuclease</keyword>
<keyword evidence="9" id="KW-1185">Reference proteome</keyword>
<reference evidence="8 9" key="1">
    <citation type="submission" date="2020-06" db="EMBL/GenBank/DDBJ databases">
        <authorList>
            <person name="Li R."/>
            <person name="Bekaert M."/>
        </authorList>
    </citation>
    <scope>NUCLEOTIDE SEQUENCE [LARGE SCALE GENOMIC DNA]</scope>
    <source>
        <strain evidence="9">wild</strain>
    </source>
</reference>
<dbReference type="GO" id="GO:0016787">
    <property type="term" value="F:hydrolase activity"/>
    <property type="evidence" value="ECO:0007669"/>
    <property type="project" value="UniProtKB-KW"/>
</dbReference>
<dbReference type="SUPFAM" id="SSF56672">
    <property type="entry name" value="DNA/RNA polymerases"/>
    <property type="match status" value="1"/>
</dbReference>
<dbReference type="GO" id="GO:0003964">
    <property type="term" value="F:RNA-directed DNA polymerase activity"/>
    <property type="evidence" value="ECO:0007669"/>
    <property type="project" value="UniProtKB-KW"/>
</dbReference>
<evidence type="ECO:0000256" key="1">
    <source>
        <dbReference type="ARBA" id="ARBA00022679"/>
    </source>
</evidence>
<evidence type="ECO:0000259" key="7">
    <source>
        <dbReference type="Pfam" id="PF17917"/>
    </source>
</evidence>